<dbReference type="Pfam" id="PF08240">
    <property type="entry name" value="ADH_N"/>
    <property type="match status" value="1"/>
</dbReference>
<keyword evidence="4" id="KW-0521">NADP</keyword>
<dbReference type="GO" id="GO:0000166">
    <property type="term" value="F:nucleotide binding"/>
    <property type="evidence" value="ECO:0007669"/>
    <property type="project" value="UniProtKB-KW"/>
</dbReference>
<dbReference type="InterPro" id="IPR013149">
    <property type="entry name" value="ADH-like_C"/>
</dbReference>
<dbReference type="Pfam" id="PF00107">
    <property type="entry name" value="ADH_zinc_N"/>
    <property type="match status" value="1"/>
</dbReference>
<dbReference type="InterPro" id="IPR013154">
    <property type="entry name" value="ADH-like_N"/>
</dbReference>
<dbReference type="PANTHER" id="PTHR45348">
    <property type="entry name" value="HYPOTHETICAL OXIDOREDUCTASE (EUROFUNG)"/>
    <property type="match status" value="1"/>
</dbReference>
<dbReference type="SUPFAM" id="SSF51735">
    <property type="entry name" value="NAD(P)-binding Rossmann-fold domains"/>
    <property type="match status" value="1"/>
</dbReference>
<evidence type="ECO:0000256" key="5">
    <source>
        <dbReference type="ARBA" id="ARBA00023002"/>
    </source>
</evidence>
<protein>
    <recommendedName>
        <fullName evidence="6">Enoyl reductase (ER) domain-containing protein</fullName>
    </recommendedName>
</protein>
<accession>A0A553HZD3</accession>
<keyword evidence="8" id="KW-1185">Reference proteome</keyword>
<dbReference type="SUPFAM" id="SSF50129">
    <property type="entry name" value="GroES-like"/>
    <property type="match status" value="1"/>
</dbReference>
<reference evidence="8" key="1">
    <citation type="submission" date="2019-06" db="EMBL/GenBank/DDBJ databases">
        <title>Draft genome sequence of the griseofulvin-producing fungus Xylaria cubensis strain G536.</title>
        <authorList>
            <person name="Mead M.E."/>
            <person name="Raja H.A."/>
            <person name="Steenwyk J.L."/>
            <person name="Knowles S.L."/>
            <person name="Oberlies N.H."/>
            <person name="Rokas A."/>
        </authorList>
    </citation>
    <scope>NUCLEOTIDE SEQUENCE [LARGE SCALE GENOMIC DNA]</scope>
    <source>
        <strain evidence="8">G536</strain>
    </source>
</reference>
<evidence type="ECO:0000256" key="3">
    <source>
        <dbReference type="ARBA" id="ARBA00022741"/>
    </source>
</evidence>
<dbReference type="EMBL" id="VFLP01000030">
    <property type="protein sequence ID" value="TRX93301.1"/>
    <property type="molecule type" value="Genomic_DNA"/>
</dbReference>
<gene>
    <name evidence="7" type="ORF">FHL15_005880</name>
</gene>
<comment type="similarity">
    <text evidence="1">Belongs to the zinc-containing alcohol dehydrogenase family.</text>
</comment>
<dbReference type="OrthoDB" id="48317at2759"/>
<dbReference type="InterPro" id="IPR011032">
    <property type="entry name" value="GroES-like_sf"/>
</dbReference>
<evidence type="ECO:0000256" key="2">
    <source>
        <dbReference type="ARBA" id="ARBA00011245"/>
    </source>
</evidence>
<dbReference type="Gene3D" id="3.90.180.10">
    <property type="entry name" value="Medium-chain alcohol dehydrogenases, catalytic domain"/>
    <property type="match status" value="1"/>
</dbReference>
<organism evidence="7 8">
    <name type="scientific">Xylaria flabelliformis</name>
    <dbReference type="NCBI Taxonomy" id="2512241"/>
    <lineage>
        <taxon>Eukaryota</taxon>
        <taxon>Fungi</taxon>
        <taxon>Dikarya</taxon>
        <taxon>Ascomycota</taxon>
        <taxon>Pezizomycotina</taxon>
        <taxon>Sordariomycetes</taxon>
        <taxon>Xylariomycetidae</taxon>
        <taxon>Xylariales</taxon>
        <taxon>Xylariaceae</taxon>
        <taxon>Xylaria</taxon>
    </lineage>
</organism>
<evidence type="ECO:0000313" key="7">
    <source>
        <dbReference type="EMBL" id="TRX93301.1"/>
    </source>
</evidence>
<keyword evidence="3" id="KW-0547">Nucleotide-binding</keyword>
<comment type="subunit">
    <text evidence="2">Monomer.</text>
</comment>
<evidence type="ECO:0000256" key="4">
    <source>
        <dbReference type="ARBA" id="ARBA00022857"/>
    </source>
</evidence>
<name>A0A553HZD3_9PEZI</name>
<evidence type="ECO:0000259" key="6">
    <source>
        <dbReference type="SMART" id="SM00829"/>
    </source>
</evidence>
<dbReference type="InterPro" id="IPR020843">
    <property type="entry name" value="ER"/>
</dbReference>
<comment type="caution">
    <text evidence="7">The sequence shown here is derived from an EMBL/GenBank/DDBJ whole genome shotgun (WGS) entry which is preliminary data.</text>
</comment>
<dbReference type="STRING" id="2512241.A0A553HZD3"/>
<sequence>MPVLEPDTAIVKVLAVALNPHDIKGLDYSAAPGAVHGGDFCGTIVALGEKAAAEGRFAVGDRVAGLVQGENKLAVEKGAFADYIEVTPHTMVKVPDSMSDEEAATLGVGIATSTFGLYKELKIPGGMQRLNKADGDLDEKDREFVLVAGGSTATGTRTLQLLKLAGFRPIATSSPGNFDLCLRYGAEKVFDYRSPTCGADIRAYTGNELEYAFDCIAEAETTQLCYNAIGRAGGRYVTLEPFRDSVVKARSLTIQPSWFMATQIFGEDIAMDGVYARTANLEDRAFGTKAFQVFQTLLDRGLVNSHPVKSMPGGWEGVIKGVTSMRSAPPSGFKLAYKV</sequence>
<keyword evidence="5" id="KW-0560">Oxidoreductase</keyword>
<dbReference type="GO" id="GO:0016651">
    <property type="term" value="F:oxidoreductase activity, acting on NAD(P)H"/>
    <property type="evidence" value="ECO:0007669"/>
    <property type="project" value="InterPro"/>
</dbReference>
<dbReference type="InterPro" id="IPR036291">
    <property type="entry name" value="NAD(P)-bd_dom_sf"/>
</dbReference>
<dbReference type="CDD" id="cd08249">
    <property type="entry name" value="enoyl_reductase_like"/>
    <property type="match status" value="1"/>
</dbReference>
<dbReference type="SMART" id="SM00829">
    <property type="entry name" value="PKS_ER"/>
    <property type="match status" value="1"/>
</dbReference>
<proteinExistence type="inferred from homology"/>
<evidence type="ECO:0000313" key="8">
    <source>
        <dbReference type="Proteomes" id="UP000319160"/>
    </source>
</evidence>
<dbReference type="PANTHER" id="PTHR45348:SF1">
    <property type="entry name" value="TRANS-ENOYL REDUCTASE STHE"/>
    <property type="match status" value="1"/>
</dbReference>
<dbReference type="Gene3D" id="3.40.50.720">
    <property type="entry name" value="NAD(P)-binding Rossmann-like Domain"/>
    <property type="match status" value="1"/>
</dbReference>
<dbReference type="InterPro" id="IPR047122">
    <property type="entry name" value="Trans-enoyl_RdTase-like"/>
</dbReference>
<dbReference type="Proteomes" id="UP000319160">
    <property type="component" value="Unassembled WGS sequence"/>
</dbReference>
<dbReference type="AlphaFoldDB" id="A0A553HZD3"/>
<evidence type="ECO:0000256" key="1">
    <source>
        <dbReference type="ARBA" id="ARBA00008072"/>
    </source>
</evidence>
<feature type="domain" description="Enoyl reductase (ER)" evidence="6">
    <location>
        <begin position="2"/>
        <end position="298"/>
    </location>
</feature>